<dbReference type="HOGENOM" id="CLU_3330245_0_0_5"/>
<dbReference type="AlphaFoldDB" id="F7XV48"/>
<keyword evidence="2" id="KW-1185">Reference proteome</keyword>
<reference evidence="1 2" key="1">
    <citation type="journal article" date="2011" name="Mol. Biol. Evol.">
        <title>Phylogenomic evidence for the presence of a flagellum and cbb3 oxidase in the free-living mitochondrial ancestor.</title>
        <authorList>
            <person name="Sassera D."/>
            <person name="Lo N."/>
            <person name="Epis S."/>
            <person name="D'Auria G."/>
            <person name="Montagna M."/>
            <person name="Comandatore F."/>
            <person name="Horner D."/>
            <person name="Pereto J."/>
            <person name="Luciano A.M."/>
            <person name="Franciosi F."/>
            <person name="Ferri E."/>
            <person name="Crotti E."/>
            <person name="Bazzocchi C."/>
            <person name="Daffonchio D."/>
            <person name="Sacchi L."/>
            <person name="Moya A."/>
            <person name="Latorre A."/>
            <person name="Bandi C."/>
        </authorList>
    </citation>
    <scope>NUCLEOTIDE SEQUENCE [LARGE SCALE GENOMIC DNA]</scope>
    <source>
        <strain evidence="1 2">IricVA</strain>
    </source>
</reference>
<proteinExistence type="predicted"/>
<protein>
    <submittedName>
        <fullName evidence="1">Uncharacterized protein</fullName>
    </submittedName>
</protein>
<accession>F7XV48</accession>
<dbReference type="EMBL" id="CP002130">
    <property type="protein sequence ID" value="AEI88547.1"/>
    <property type="molecule type" value="Genomic_DNA"/>
</dbReference>
<dbReference type="Proteomes" id="UP000006639">
    <property type="component" value="Chromosome"/>
</dbReference>
<evidence type="ECO:0000313" key="1">
    <source>
        <dbReference type="EMBL" id="AEI88547.1"/>
    </source>
</evidence>
<sequence length="38" mass="4530">MLDRHIAKSKKLNTPNKHNKVLADFQELYKLYETNLQS</sequence>
<dbReference type="KEGG" id="mmn:midi_00230"/>
<organism evidence="1 2">
    <name type="scientific">Midichloria mitochondrii (strain IricVA)</name>
    <dbReference type="NCBI Taxonomy" id="696127"/>
    <lineage>
        <taxon>Bacteria</taxon>
        <taxon>Pseudomonadati</taxon>
        <taxon>Pseudomonadota</taxon>
        <taxon>Alphaproteobacteria</taxon>
        <taxon>Rickettsiales</taxon>
        <taxon>Candidatus Midichloriaceae</taxon>
        <taxon>Candidatus Midichloria</taxon>
    </lineage>
</organism>
<gene>
    <name evidence="1" type="ordered locus">midi_00230</name>
</gene>
<name>F7XV48_MIDMI</name>
<evidence type="ECO:0000313" key="2">
    <source>
        <dbReference type="Proteomes" id="UP000006639"/>
    </source>
</evidence>